<accession>A0ABT5N1Y0</accession>
<dbReference type="EMBL" id="JAQSIP010000008">
    <property type="protein sequence ID" value="MDD0840107.1"/>
    <property type="molecule type" value="Genomic_DNA"/>
</dbReference>
<reference evidence="7 8" key="1">
    <citation type="submission" date="2023-02" db="EMBL/GenBank/DDBJ databases">
        <title>Bacterial whole genomic sequence of Curvibacter sp. HBC61.</title>
        <authorList>
            <person name="Le V."/>
            <person name="Ko S.-R."/>
            <person name="Ahn C.-Y."/>
            <person name="Oh H.-M."/>
        </authorList>
    </citation>
    <scope>NUCLEOTIDE SEQUENCE [LARGE SCALE GENOMIC DNA]</scope>
    <source>
        <strain evidence="7 8">HBC61</strain>
    </source>
</reference>
<comment type="subcellular location">
    <subcellularLocation>
        <location evidence="3">Secreted</location>
    </subcellularLocation>
    <subcellularLocation>
        <location evidence="3">Bacterial flagellum</location>
    </subcellularLocation>
</comment>
<dbReference type="PRINTS" id="PR00207">
    <property type="entry name" value="FLAGELLIN"/>
</dbReference>
<dbReference type="SUPFAM" id="SSF64518">
    <property type="entry name" value="Phase 1 flagellin"/>
    <property type="match status" value="1"/>
</dbReference>
<evidence type="ECO:0000256" key="2">
    <source>
        <dbReference type="ARBA" id="ARBA00023143"/>
    </source>
</evidence>
<keyword evidence="7" id="KW-0966">Cell projection</keyword>
<dbReference type="Proteomes" id="UP001528673">
    <property type="component" value="Unassembled WGS sequence"/>
</dbReference>
<dbReference type="Gene3D" id="6.10.280.190">
    <property type="match status" value="1"/>
</dbReference>
<dbReference type="InterPro" id="IPR001029">
    <property type="entry name" value="Flagellin_N"/>
</dbReference>
<keyword evidence="3" id="KW-0964">Secreted</keyword>
<comment type="function">
    <text evidence="3">Flagellin is the subunit protein which polymerizes to form the filaments of bacterial flagella.</text>
</comment>
<evidence type="ECO:0000259" key="6">
    <source>
        <dbReference type="Pfam" id="PF00700"/>
    </source>
</evidence>
<feature type="compositionally biased region" description="Polar residues" evidence="4">
    <location>
        <begin position="1"/>
        <end position="19"/>
    </location>
</feature>
<dbReference type="Pfam" id="PF00669">
    <property type="entry name" value="Flagellin_N"/>
    <property type="match status" value="1"/>
</dbReference>
<evidence type="ECO:0000313" key="7">
    <source>
        <dbReference type="EMBL" id="MDD0840107.1"/>
    </source>
</evidence>
<dbReference type="Gene3D" id="1.20.1330.10">
    <property type="entry name" value="f41 fragment of flagellin, N-terminal domain"/>
    <property type="match status" value="1"/>
</dbReference>
<dbReference type="Pfam" id="PF00700">
    <property type="entry name" value="Flagellin_C"/>
    <property type="match status" value="1"/>
</dbReference>
<dbReference type="RefSeq" id="WP_273952843.1">
    <property type="nucleotide sequence ID" value="NZ_JAQSIP010000008.1"/>
</dbReference>
<keyword evidence="7" id="KW-0282">Flagellum</keyword>
<evidence type="ECO:0000313" key="8">
    <source>
        <dbReference type="Proteomes" id="UP001528673"/>
    </source>
</evidence>
<dbReference type="InterPro" id="IPR042187">
    <property type="entry name" value="Flagellin_C_sub2"/>
</dbReference>
<dbReference type="Gene3D" id="6.10.10.10">
    <property type="entry name" value="Flagellar export chaperone, C-terminal domain"/>
    <property type="match status" value="1"/>
</dbReference>
<evidence type="ECO:0000256" key="4">
    <source>
        <dbReference type="SAM" id="MobiDB-lite"/>
    </source>
</evidence>
<gene>
    <name evidence="7" type="ORF">PSQ40_16095</name>
</gene>
<protein>
    <recommendedName>
        <fullName evidence="3">Flagellin</fullName>
    </recommendedName>
</protein>
<keyword evidence="8" id="KW-1185">Reference proteome</keyword>
<name>A0ABT5N1Y0_9BURK</name>
<dbReference type="InterPro" id="IPR046358">
    <property type="entry name" value="Flagellin_C"/>
</dbReference>
<keyword evidence="7" id="KW-0969">Cilium</keyword>
<keyword evidence="2 3" id="KW-0975">Bacterial flagellum</keyword>
<feature type="region of interest" description="Disordered" evidence="4">
    <location>
        <begin position="1"/>
        <end position="24"/>
    </location>
</feature>
<evidence type="ECO:0000256" key="3">
    <source>
        <dbReference type="RuleBase" id="RU362073"/>
    </source>
</evidence>
<feature type="domain" description="Flagellin N-terminal" evidence="5">
    <location>
        <begin position="5"/>
        <end position="139"/>
    </location>
</feature>
<comment type="similarity">
    <text evidence="1 3">Belongs to the bacterial flagellin family.</text>
</comment>
<proteinExistence type="inferred from homology"/>
<dbReference type="PANTHER" id="PTHR42792">
    <property type="entry name" value="FLAGELLIN"/>
    <property type="match status" value="1"/>
</dbReference>
<dbReference type="InterPro" id="IPR001492">
    <property type="entry name" value="Flagellin"/>
</dbReference>
<comment type="caution">
    <text evidence="7">The sequence shown here is derived from an EMBL/GenBank/DDBJ whole genome shotgun (WGS) entry which is preliminary data.</text>
</comment>
<organism evidence="7 8">
    <name type="scientific">Curvibacter cyanobacteriorum</name>
    <dbReference type="NCBI Taxonomy" id="3026422"/>
    <lineage>
        <taxon>Bacteria</taxon>
        <taxon>Pseudomonadati</taxon>
        <taxon>Pseudomonadota</taxon>
        <taxon>Betaproteobacteria</taxon>
        <taxon>Burkholderiales</taxon>
        <taxon>Comamonadaceae</taxon>
        <taxon>Curvibacter</taxon>
    </lineage>
</organism>
<dbReference type="PANTHER" id="PTHR42792:SF2">
    <property type="entry name" value="FLAGELLIN"/>
    <property type="match status" value="1"/>
</dbReference>
<evidence type="ECO:0000259" key="5">
    <source>
        <dbReference type="Pfam" id="PF00669"/>
    </source>
</evidence>
<evidence type="ECO:0000256" key="1">
    <source>
        <dbReference type="ARBA" id="ARBA00005709"/>
    </source>
</evidence>
<feature type="domain" description="Flagellin C-terminal" evidence="6">
    <location>
        <begin position="196"/>
        <end position="281"/>
    </location>
</feature>
<sequence>MAMTINTNVNSLSAQRNAATSQSSLSTSIQRLSSGLRVNSAKDDAAGLAIATRMDSQARGMSVAIRNANDGISMLQTAESGMQTVSDMLQRMRELAVQATNATNTSSDNASLNQEYTQLASEIGRTISAVQFNGTSILTTTGGYDFQVGANSGQTITVASGTLNLSQAGNVSAVFGGSTSALTTAQGSNSSNAANIDAIDKALQSINDSRASLGAAQSRFQNTVNFLTSAVENQTAAKGRIMDADFASETANLSRAQILQQAGTAMIAQANQLPQQVLSLLR</sequence>